<gene>
    <name evidence="2" type="ORF">C1H84_17015</name>
</gene>
<evidence type="ECO:0000259" key="1">
    <source>
        <dbReference type="Pfam" id="PF12680"/>
    </source>
</evidence>
<name>A0A365Y8K1_9MICC</name>
<reference evidence="2 3" key="1">
    <citation type="submission" date="2018-01" db="EMBL/GenBank/DDBJ databases">
        <title>Glutamicibacter soli strain NHPC-3 Whole genome sequence and assembly.</title>
        <authorList>
            <person name="Choudhury P."/>
            <person name="Gupta D."/>
            <person name="Sengupta K."/>
            <person name="Jawed A."/>
            <person name="Sultana N."/>
            <person name="Saha P."/>
        </authorList>
    </citation>
    <scope>NUCLEOTIDE SEQUENCE [LARGE SCALE GENOMIC DNA]</scope>
    <source>
        <strain evidence="2 3">NHPC-3</strain>
    </source>
</reference>
<sequence length="134" mass="14498">MSSTAEITNTFLQRLGAQDADGIGALFAEEIDWIVRGDPKLASWAGPRSRKSEVPDYFHALWNALVPGQSVVKIDSVVVDGNEAVVFGEFDHVVATTGRPFHTEVALRLTVIDGAITRMHLFEDTAAVAAAFTQ</sequence>
<evidence type="ECO:0000313" key="2">
    <source>
        <dbReference type="EMBL" id="RBL98937.1"/>
    </source>
</evidence>
<dbReference type="GO" id="GO:0016853">
    <property type="term" value="F:isomerase activity"/>
    <property type="evidence" value="ECO:0007669"/>
    <property type="project" value="UniProtKB-KW"/>
</dbReference>
<dbReference type="Proteomes" id="UP000252167">
    <property type="component" value="Unassembled WGS sequence"/>
</dbReference>
<keyword evidence="3" id="KW-1185">Reference proteome</keyword>
<dbReference type="AlphaFoldDB" id="A0A365Y8K1"/>
<dbReference type="InterPro" id="IPR037401">
    <property type="entry name" value="SnoaL-like"/>
</dbReference>
<comment type="caution">
    <text evidence="2">The sequence shown here is derived from an EMBL/GenBank/DDBJ whole genome shotgun (WGS) entry which is preliminary data.</text>
</comment>
<keyword evidence="2" id="KW-0413">Isomerase</keyword>
<feature type="domain" description="SnoaL-like" evidence="1">
    <location>
        <begin position="11"/>
        <end position="119"/>
    </location>
</feature>
<dbReference type="Gene3D" id="3.10.450.50">
    <property type="match status" value="1"/>
</dbReference>
<dbReference type="RefSeq" id="WP_113608087.1">
    <property type="nucleotide sequence ID" value="NZ_POAF01000011.1"/>
</dbReference>
<dbReference type="EMBL" id="POAF01000011">
    <property type="protein sequence ID" value="RBL98937.1"/>
    <property type="molecule type" value="Genomic_DNA"/>
</dbReference>
<evidence type="ECO:0000313" key="3">
    <source>
        <dbReference type="Proteomes" id="UP000252167"/>
    </source>
</evidence>
<dbReference type="SUPFAM" id="SSF54427">
    <property type="entry name" value="NTF2-like"/>
    <property type="match status" value="1"/>
</dbReference>
<dbReference type="Pfam" id="PF12680">
    <property type="entry name" value="SnoaL_2"/>
    <property type="match status" value="1"/>
</dbReference>
<protein>
    <submittedName>
        <fullName evidence="2">Ketosteroid isomerase</fullName>
    </submittedName>
</protein>
<accession>A0A365Y8K1</accession>
<proteinExistence type="predicted"/>
<dbReference type="InterPro" id="IPR032710">
    <property type="entry name" value="NTF2-like_dom_sf"/>
</dbReference>
<organism evidence="2 3">
    <name type="scientific">Glutamicibacter soli</name>
    <dbReference type="NCBI Taxonomy" id="453836"/>
    <lineage>
        <taxon>Bacteria</taxon>
        <taxon>Bacillati</taxon>
        <taxon>Actinomycetota</taxon>
        <taxon>Actinomycetes</taxon>
        <taxon>Micrococcales</taxon>
        <taxon>Micrococcaceae</taxon>
        <taxon>Glutamicibacter</taxon>
    </lineage>
</organism>